<evidence type="ECO:0000259" key="2">
    <source>
        <dbReference type="PROSITE" id="PS50112"/>
    </source>
</evidence>
<dbReference type="InterPro" id="IPR000014">
    <property type="entry name" value="PAS"/>
</dbReference>
<dbReference type="FunFam" id="3.30.70.270:FF:000001">
    <property type="entry name" value="Diguanylate cyclase domain protein"/>
    <property type="match status" value="1"/>
</dbReference>
<dbReference type="GO" id="GO:0003824">
    <property type="term" value="F:catalytic activity"/>
    <property type="evidence" value="ECO:0007669"/>
    <property type="project" value="UniProtKB-ARBA"/>
</dbReference>
<dbReference type="SMART" id="SM00086">
    <property type="entry name" value="PAC"/>
    <property type="match status" value="2"/>
</dbReference>
<dbReference type="PROSITE" id="PS50887">
    <property type="entry name" value="GGDEF"/>
    <property type="match status" value="1"/>
</dbReference>
<dbReference type="Pfam" id="PF00990">
    <property type="entry name" value="GGDEF"/>
    <property type="match status" value="1"/>
</dbReference>
<dbReference type="PANTHER" id="PTHR44757:SF2">
    <property type="entry name" value="BIOFILM ARCHITECTURE MAINTENANCE PROTEIN MBAA"/>
    <property type="match status" value="1"/>
</dbReference>
<sequence>MPLPGPLCATLFQHLPDGVFLIDPATSRILECNEAALTQLGMQRSEVLDHSVLSLQTDMVGMDQWASIAQAIRATDGYVFIGQHRHKSGAEVPVEVNTSHFFHEGQEFFLSIARNISQRLALERDLHSRDAQLRYALTEASDGLWDWNLLTNEVFFSPQLGRMLGYGPHEMRPVLDTWSTNLHPEDAQWVRKVLQDHIDGLRGRFNAEYRLRNRNGHYLWVHDRGRICERDADGHPTRMVGMVHNITDQKTTELTLQAMASHDPLTGLLNRRECDLVLGRQLELCRRLDVPLGMCFFDLDHFKNVNDEYGHAVGDKVLQRIAQTIAHDIRSTDHLFRWGGEEFLVLCVDTTEHDMLVLAEKLRTRIADLDWHDIGRLPTMTCSFGVAVFPAHADSAENLFLAADSALYQAKALGRNRVERAPTLAHVSHPYPKQRTTRPADLD</sequence>
<proteinExistence type="predicted"/>
<evidence type="ECO:0000259" key="4">
    <source>
        <dbReference type="PROSITE" id="PS50887"/>
    </source>
</evidence>
<dbReference type="Proteomes" id="UP000192505">
    <property type="component" value="Unassembled WGS sequence"/>
</dbReference>
<dbReference type="Gene3D" id="3.30.450.20">
    <property type="entry name" value="PAS domain"/>
    <property type="match status" value="2"/>
</dbReference>
<dbReference type="Gene3D" id="3.30.70.270">
    <property type="match status" value="1"/>
</dbReference>
<name>A0A1W9KU11_9BURK</name>
<dbReference type="InterPro" id="IPR013655">
    <property type="entry name" value="PAS_fold_3"/>
</dbReference>
<protein>
    <recommendedName>
        <fullName evidence="7">Diguanylate cyclase with PAS/PAC sensor</fullName>
    </recommendedName>
</protein>
<evidence type="ECO:0000259" key="3">
    <source>
        <dbReference type="PROSITE" id="PS50113"/>
    </source>
</evidence>
<dbReference type="SMART" id="SM00091">
    <property type="entry name" value="PAS"/>
    <property type="match status" value="2"/>
</dbReference>
<evidence type="ECO:0000256" key="1">
    <source>
        <dbReference type="SAM" id="MobiDB-lite"/>
    </source>
</evidence>
<dbReference type="SMART" id="SM00267">
    <property type="entry name" value="GGDEF"/>
    <property type="match status" value="1"/>
</dbReference>
<dbReference type="InterPro" id="IPR000700">
    <property type="entry name" value="PAS-assoc_C"/>
</dbReference>
<reference evidence="5 6" key="1">
    <citation type="submission" date="2017-01" db="EMBL/GenBank/DDBJ databases">
        <title>Novel large sulfur bacteria in the metagenomes of groundwater-fed chemosynthetic microbial mats in the Lake Huron basin.</title>
        <authorList>
            <person name="Sharrar A.M."/>
            <person name="Flood B.E."/>
            <person name="Bailey J.V."/>
            <person name="Jones D.S."/>
            <person name="Biddanda B."/>
            <person name="Ruberg S.A."/>
            <person name="Marcus D.N."/>
            <person name="Dick G.J."/>
        </authorList>
    </citation>
    <scope>NUCLEOTIDE SEQUENCE [LARGE SCALE GENOMIC DNA]</scope>
    <source>
        <strain evidence="5">A7</strain>
    </source>
</reference>
<evidence type="ECO:0000313" key="5">
    <source>
        <dbReference type="EMBL" id="OQW87961.1"/>
    </source>
</evidence>
<dbReference type="InterPro" id="IPR035965">
    <property type="entry name" value="PAS-like_dom_sf"/>
</dbReference>
<dbReference type="Pfam" id="PF13426">
    <property type="entry name" value="PAS_9"/>
    <property type="match status" value="1"/>
</dbReference>
<dbReference type="PANTHER" id="PTHR44757">
    <property type="entry name" value="DIGUANYLATE CYCLASE DGCP"/>
    <property type="match status" value="1"/>
</dbReference>
<accession>A0A1W9KU11</accession>
<dbReference type="Pfam" id="PF08447">
    <property type="entry name" value="PAS_3"/>
    <property type="match status" value="1"/>
</dbReference>
<dbReference type="AlphaFoldDB" id="A0A1W9KU11"/>
<dbReference type="EMBL" id="MTEI01000006">
    <property type="protein sequence ID" value="OQW87961.1"/>
    <property type="molecule type" value="Genomic_DNA"/>
</dbReference>
<dbReference type="PROSITE" id="PS50112">
    <property type="entry name" value="PAS"/>
    <property type="match status" value="2"/>
</dbReference>
<gene>
    <name evidence="5" type="ORF">BWK72_11365</name>
</gene>
<feature type="domain" description="PAS" evidence="2">
    <location>
        <begin position="11"/>
        <end position="53"/>
    </location>
</feature>
<dbReference type="CDD" id="cd00130">
    <property type="entry name" value="PAS"/>
    <property type="match status" value="2"/>
</dbReference>
<comment type="caution">
    <text evidence="5">The sequence shown here is derived from an EMBL/GenBank/DDBJ whole genome shotgun (WGS) entry which is preliminary data.</text>
</comment>
<dbReference type="InterPro" id="IPR052155">
    <property type="entry name" value="Biofilm_reg_signaling"/>
</dbReference>
<dbReference type="InterPro" id="IPR029787">
    <property type="entry name" value="Nucleotide_cyclase"/>
</dbReference>
<dbReference type="InterPro" id="IPR043128">
    <property type="entry name" value="Rev_trsase/Diguanyl_cyclase"/>
</dbReference>
<feature type="region of interest" description="Disordered" evidence="1">
    <location>
        <begin position="424"/>
        <end position="443"/>
    </location>
</feature>
<dbReference type="InterPro" id="IPR001610">
    <property type="entry name" value="PAC"/>
</dbReference>
<evidence type="ECO:0000313" key="6">
    <source>
        <dbReference type="Proteomes" id="UP000192505"/>
    </source>
</evidence>
<feature type="domain" description="GGDEF" evidence="4">
    <location>
        <begin position="290"/>
        <end position="423"/>
    </location>
</feature>
<dbReference type="PROSITE" id="PS50113">
    <property type="entry name" value="PAC"/>
    <property type="match status" value="1"/>
</dbReference>
<dbReference type="SUPFAM" id="SSF55073">
    <property type="entry name" value="Nucleotide cyclase"/>
    <property type="match status" value="1"/>
</dbReference>
<dbReference type="InterPro" id="IPR000160">
    <property type="entry name" value="GGDEF_dom"/>
</dbReference>
<feature type="domain" description="PAC" evidence="3">
    <location>
        <begin position="205"/>
        <end position="258"/>
    </location>
</feature>
<dbReference type="SUPFAM" id="SSF55785">
    <property type="entry name" value="PYP-like sensor domain (PAS domain)"/>
    <property type="match status" value="2"/>
</dbReference>
<dbReference type="NCBIfam" id="TIGR00254">
    <property type="entry name" value="GGDEF"/>
    <property type="match status" value="1"/>
</dbReference>
<feature type="domain" description="PAS" evidence="2">
    <location>
        <begin position="129"/>
        <end position="201"/>
    </location>
</feature>
<organism evidence="5 6">
    <name type="scientific">Rhodoferax ferrireducens</name>
    <dbReference type="NCBI Taxonomy" id="192843"/>
    <lineage>
        <taxon>Bacteria</taxon>
        <taxon>Pseudomonadati</taxon>
        <taxon>Pseudomonadota</taxon>
        <taxon>Betaproteobacteria</taxon>
        <taxon>Burkholderiales</taxon>
        <taxon>Comamonadaceae</taxon>
        <taxon>Rhodoferax</taxon>
    </lineage>
</organism>
<dbReference type="CDD" id="cd01949">
    <property type="entry name" value="GGDEF"/>
    <property type="match status" value="1"/>
</dbReference>
<dbReference type="NCBIfam" id="TIGR00229">
    <property type="entry name" value="sensory_box"/>
    <property type="match status" value="2"/>
</dbReference>
<evidence type="ECO:0008006" key="7">
    <source>
        <dbReference type="Google" id="ProtNLM"/>
    </source>
</evidence>